<reference evidence="1 2" key="1">
    <citation type="journal article" date="2009" name="Int. J. Syst. Evol. Microbiol.">
        <title>Transfer of Teichococcus ludipueritiae and Muricoccus roseus to the genus Roseomonas, as Roseomonas ludipueritiae comb. nov. and Roseomonas rosea comb. nov., respectively, and emended description of the genus Roseomonas.</title>
        <authorList>
            <person name="Sanchez-Porro C."/>
            <person name="Gallego V."/>
            <person name="Busse H.J."/>
            <person name="Kampfer P."/>
            <person name="Ventosa A."/>
        </authorList>
    </citation>
    <scope>NUCLEOTIDE SEQUENCE [LARGE SCALE GENOMIC DNA]</scope>
    <source>
        <strain evidence="1 2">DSM 14915</strain>
    </source>
</reference>
<organism evidence="1 2">
    <name type="scientific">Pseudoroseomonas ludipueritiae</name>
    <dbReference type="NCBI Taxonomy" id="198093"/>
    <lineage>
        <taxon>Bacteria</taxon>
        <taxon>Pseudomonadati</taxon>
        <taxon>Pseudomonadota</taxon>
        <taxon>Alphaproteobacteria</taxon>
        <taxon>Acetobacterales</taxon>
        <taxon>Acetobacteraceae</taxon>
        <taxon>Pseudoroseomonas</taxon>
    </lineage>
</organism>
<dbReference type="Proteomes" id="UP000603940">
    <property type="component" value="Unassembled WGS sequence"/>
</dbReference>
<protein>
    <submittedName>
        <fullName evidence="1">Uncharacterized protein</fullName>
    </submittedName>
</protein>
<dbReference type="RefSeq" id="WP_187778196.1">
    <property type="nucleotide sequence ID" value="NZ_JACTUZ010000026.1"/>
</dbReference>
<keyword evidence="2" id="KW-1185">Reference proteome</keyword>
<gene>
    <name evidence="1" type="ORF">IBL25_08885</name>
</gene>
<name>A0ABR7R5Q2_9PROT</name>
<proteinExistence type="predicted"/>
<comment type="caution">
    <text evidence="1">The sequence shown here is derived from an EMBL/GenBank/DDBJ whole genome shotgun (WGS) entry which is preliminary data.</text>
</comment>
<evidence type="ECO:0000313" key="2">
    <source>
        <dbReference type="Proteomes" id="UP000603940"/>
    </source>
</evidence>
<dbReference type="EMBL" id="JACTUZ010000026">
    <property type="protein sequence ID" value="MBC9177053.1"/>
    <property type="molecule type" value="Genomic_DNA"/>
</dbReference>
<evidence type="ECO:0000313" key="1">
    <source>
        <dbReference type="EMBL" id="MBC9177053.1"/>
    </source>
</evidence>
<sequence length="366" mass="40565">MALDDKLTLRSMFPGFTDQALQDLDPALRERVARELEERARRLAGAASGDPAGAFSDLLGLAAGGPSGFGAISWPEIAADFDDSIIPAQIQAAAELYFVYQHERMGVFRVVDLLRRLFHEGRMKVHRGPGARGLYLLDKWQPLRYEPRDRLAAYMRVFNYGRAPRPPGAIVNVNFHFQLVALMTALAQYFRDLTISEVIKGSPALDQRPFGTLAVVQRLGTDLRYALDRASYGNVMALAMEASVYLKQILEILDAPDIKKSFDARTKWDVVEAVLNQRMGGARELSQRAKMAEAGRAVLLWVSGSAFDTNQTPADFQATAQTAAAQAEAWIAAYRMTDEGRRFPGVTESLRWAVGMPARDARMVPI</sequence>
<accession>A0ABR7R5Q2</accession>